<dbReference type="PANTHER" id="PTHR11109">
    <property type="entry name" value="GTP CYCLOHYDROLASE I"/>
    <property type="match status" value="1"/>
</dbReference>
<gene>
    <name evidence="6" type="ORF">MMDA13_gp31</name>
</gene>
<evidence type="ECO:0000313" key="7">
    <source>
        <dbReference type="Proteomes" id="UP000515820"/>
    </source>
</evidence>
<evidence type="ECO:0000256" key="3">
    <source>
        <dbReference type="ARBA" id="ARBA00012715"/>
    </source>
</evidence>
<dbReference type="GO" id="GO:0006729">
    <property type="term" value="P:tetrahydrobiopterin biosynthetic process"/>
    <property type="evidence" value="ECO:0007669"/>
    <property type="project" value="TreeGrafter"/>
</dbReference>
<dbReference type="Pfam" id="PF01227">
    <property type="entry name" value="GTP_cyclohydroI"/>
    <property type="match status" value="1"/>
</dbReference>
<dbReference type="GO" id="GO:0003934">
    <property type="term" value="F:GTP cyclohydrolase I activity"/>
    <property type="evidence" value="ECO:0007669"/>
    <property type="project" value="UniProtKB-EC"/>
</dbReference>
<evidence type="ECO:0000259" key="5">
    <source>
        <dbReference type="Pfam" id="PF01227"/>
    </source>
</evidence>
<dbReference type="NCBIfam" id="TIGR00063">
    <property type="entry name" value="folE"/>
    <property type="match status" value="1"/>
</dbReference>
<dbReference type="EC" id="3.5.4.16" evidence="3"/>
<dbReference type="PANTHER" id="PTHR11109:SF7">
    <property type="entry name" value="GTP CYCLOHYDROLASE 1"/>
    <property type="match status" value="1"/>
</dbReference>
<accession>A0A7G3PIL0</accession>
<dbReference type="UniPathway" id="UPA00848">
    <property type="reaction ID" value="UER00151"/>
</dbReference>
<protein>
    <recommendedName>
        <fullName evidence="3">GTP cyclohydrolase I</fullName>
        <ecNumber evidence="3">3.5.4.16</ecNumber>
    </recommendedName>
</protein>
<dbReference type="Gene3D" id="1.10.286.10">
    <property type="match status" value="1"/>
</dbReference>
<evidence type="ECO:0000313" key="6">
    <source>
        <dbReference type="EMBL" id="QHB80464.1"/>
    </source>
</evidence>
<dbReference type="PROSITE" id="PS00859">
    <property type="entry name" value="GTP_CYCLOHYDROL_1_1"/>
    <property type="match status" value="1"/>
</dbReference>
<proteinExistence type="inferred from homology"/>
<evidence type="ECO:0000256" key="2">
    <source>
        <dbReference type="ARBA" id="ARBA00005080"/>
    </source>
</evidence>
<dbReference type="InterPro" id="IPR020602">
    <property type="entry name" value="GTP_CycHdrlase_I_dom"/>
</dbReference>
<name>A0A7G3PIL0_9CAUD</name>
<dbReference type="SUPFAM" id="SSF55620">
    <property type="entry name" value="Tetrahydrobiopterin biosynthesis enzymes-like"/>
    <property type="match status" value="1"/>
</dbReference>
<dbReference type="NCBIfam" id="NF006825">
    <property type="entry name" value="PRK09347.1-2"/>
    <property type="match status" value="1"/>
</dbReference>
<dbReference type="InterPro" id="IPR043133">
    <property type="entry name" value="GTP-CH-I_C/QueF"/>
</dbReference>
<keyword evidence="4 6" id="KW-0378">Hydrolase</keyword>
<dbReference type="NCBIfam" id="NF006826">
    <property type="entry name" value="PRK09347.1-3"/>
    <property type="match status" value="1"/>
</dbReference>
<dbReference type="FunFam" id="3.30.1130.10:FF:000001">
    <property type="entry name" value="GTP cyclohydrolase 1"/>
    <property type="match status" value="1"/>
</dbReference>
<dbReference type="PROSITE" id="PS00860">
    <property type="entry name" value="GTP_CYCLOHYDROL_1_2"/>
    <property type="match status" value="1"/>
</dbReference>
<evidence type="ECO:0000256" key="4">
    <source>
        <dbReference type="ARBA" id="ARBA00022801"/>
    </source>
</evidence>
<dbReference type="SUPFAM" id="SSF53271">
    <property type="entry name" value="PRTase-like"/>
    <property type="match status" value="1"/>
</dbReference>
<dbReference type="GO" id="GO:0005525">
    <property type="term" value="F:GTP binding"/>
    <property type="evidence" value="ECO:0007669"/>
    <property type="project" value="TreeGrafter"/>
</dbReference>
<dbReference type="Proteomes" id="UP000515820">
    <property type="component" value="Segment"/>
</dbReference>
<dbReference type="InterPro" id="IPR029057">
    <property type="entry name" value="PRTase-like"/>
</dbReference>
<dbReference type="Gene3D" id="3.30.1130.10">
    <property type="match status" value="1"/>
</dbReference>
<feature type="domain" description="GTP cyclohydrolase I" evidence="5">
    <location>
        <begin position="116"/>
        <end position="294"/>
    </location>
</feature>
<dbReference type="GO" id="GO:0046654">
    <property type="term" value="P:tetrahydrofolate biosynthetic process"/>
    <property type="evidence" value="ECO:0007669"/>
    <property type="project" value="InterPro"/>
</dbReference>
<dbReference type="EMBL" id="MN820898">
    <property type="protein sequence ID" value="QHB80464.1"/>
    <property type="molecule type" value="Genomic_DNA"/>
</dbReference>
<comment type="pathway">
    <text evidence="2">Cofactor biosynthesis; 7,8-dihydroneopterin triphosphate biosynthesis; 7,8-dihydroneopterin triphosphate from GTP: step 1/1.</text>
</comment>
<organism evidence="6 7">
    <name type="scientific">Sphingomonas phage vB_StuS_MMDA13</name>
    <dbReference type="NCBI Taxonomy" id="2686378"/>
    <lineage>
        <taxon>Viruses</taxon>
        <taxon>Duplodnaviria</taxon>
        <taxon>Heunggongvirae</taxon>
        <taxon>Uroviricota</taxon>
        <taxon>Caudoviricetes</taxon>
        <taxon>Queuovirinae</taxon>
        <taxon>Torvergatavirus</taxon>
        <taxon>Torvergatavirus MMDA13</taxon>
    </lineage>
</organism>
<evidence type="ECO:0000256" key="1">
    <source>
        <dbReference type="ARBA" id="ARBA00001052"/>
    </source>
</evidence>
<reference evidence="6 7" key="1">
    <citation type="journal article" date="2020" name="Viruses">
        <title>Characterization of vB_StuS_MMDA13, a Newly Discovered Bacteriophage Infecting the Agar-Degrading Species Sphingomonas turrisvirgatae.</title>
        <authorList>
            <person name="Marmo P."/>
            <person name="Thaller M.C."/>
            <person name="Di Lallo G."/>
            <person name="Henrici De Angelis L."/>
            <person name="Poerio N."/>
            <person name="De Santis F."/>
            <person name="Fraziano M."/>
            <person name="Migliore L."/>
            <person name="D'Andrea M.M."/>
        </authorList>
    </citation>
    <scope>NUCLEOTIDE SEQUENCE [LARGE SCALE GENOMIC DNA]</scope>
</reference>
<dbReference type="InterPro" id="IPR001474">
    <property type="entry name" value="GTP_CycHdrlase_I"/>
</dbReference>
<dbReference type="GO" id="GO:0008270">
    <property type="term" value="F:zinc ion binding"/>
    <property type="evidence" value="ECO:0007669"/>
    <property type="project" value="TreeGrafter"/>
</dbReference>
<dbReference type="InterPro" id="IPR043134">
    <property type="entry name" value="GTP-CH-I_N"/>
</dbReference>
<keyword evidence="7" id="KW-1185">Reference proteome</keyword>
<comment type="catalytic activity">
    <reaction evidence="1">
        <text>GTP + H2O = 7,8-dihydroneopterin 3'-triphosphate + formate + H(+)</text>
        <dbReference type="Rhea" id="RHEA:17473"/>
        <dbReference type="ChEBI" id="CHEBI:15377"/>
        <dbReference type="ChEBI" id="CHEBI:15378"/>
        <dbReference type="ChEBI" id="CHEBI:15740"/>
        <dbReference type="ChEBI" id="CHEBI:37565"/>
        <dbReference type="ChEBI" id="CHEBI:58462"/>
        <dbReference type="EC" id="3.5.4.16"/>
    </reaction>
</comment>
<dbReference type="InterPro" id="IPR018234">
    <property type="entry name" value="GTP_CycHdrlase_I_CS"/>
</dbReference>
<sequence>MGTQTYDTLGVLDLAGDMQNRILTRLKGYDTIKVYAVPRGGIPARLALFALDSAEVFKVEEDWTKADVIVDDLIDTGKTIEQFGDHYVEALVDKRSWEHGTDWVVWPWEGDSVGGIEDNIRRLLQFVGDDPERGGLAETPKRVAKAWKFWCSGYEADIGALFKTFEDGAEGADEMVVVKDIPFYTNCEHHMAPFFGTATIAYLPNGKVVGLSKLSRVLDAFARRLQVQERLTCQVADAIMEHLSPLGCGVVIKARHLCMESRGVCQQGHHTITSALRGNFKEDSSVRAEFLALAR</sequence>
<dbReference type="HAMAP" id="MF_00223">
    <property type="entry name" value="FolE"/>
    <property type="match status" value="1"/>
</dbReference>